<organism evidence="2 3">
    <name type="scientific">Streptomyces kronopolitis</name>
    <dbReference type="NCBI Taxonomy" id="1612435"/>
    <lineage>
        <taxon>Bacteria</taxon>
        <taxon>Bacillati</taxon>
        <taxon>Actinomycetota</taxon>
        <taxon>Actinomycetes</taxon>
        <taxon>Kitasatosporales</taxon>
        <taxon>Streptomycetaceae</taxon>
        <taxon>Streptomyces</taxon>
    </lineage>
</organism>
<feature type="region of interest" description="Disordered" evidence="1">
    <location>
        <begin position="54"/>
        <end position="114"/>
    </location>
</feature>
<sequence>MHAYDASSRAPYTHPIPGMRPSYEHGTAHTTEHRSATPIYDALYAEYRRSFRALPGDRTDEPELPEVLRGAGDWGTPQPPAGHWEVVNRQPYHHRRGHAPALPPAPRDTRPHGR</sequence>
<gene>
    <name evidence="2" type="ORF">GCM10012285_42880</name>
</gene>
<comment type="caution">
    <text evidence="2">The sequence shown here is derived from an EMBL/GenBank/DDBJ whole genome shotgun (WGS) entry which is preliminary data.</text>
</comment>
<feature type="compositionally biased region" description="Basic and acidic residues" evidence="1">
    <location>
        <begin position="22"/>
        <end position="35"/>
    </location>
</feature>
<dbReference type="GeneID" id="301549995"/>
<reference evidence="3" key="1">
    <citation type="journal article" date="2019" name="Int. J. Syst. Evol. Microbiol.">
        <title>The Global Catalogue of Microorganisms (GCM) 10K type strain sequencing project: providing services to taxonomists for standard genome sequencing and annotation.</title>
        <authorList>
            <consortium name="The Broad Institute Genomics Platform"/>
            <consortium name="The Broad Institute Genome Sequencing Center for Infectious Disease"/>
            <person name="Wu L."/>
            <person name="Ma J."/>
        </authorList>
    </citation>
    <scope>NUCLEOTIDE SEQUENCE [LARGE SCALE GENOMIC DNA]</scope>
    <source>
        <strain evidence="3">CGMCC 4.7323</strain>
    </source>
</reference>
<accession>A0ABQ2JT43</accession>
<evidence type="ECO:0000256" key="1">
    <source>
        <dbReference type="SAM" id="MobiDB-lite"/>
    </source>
</evidence>
<dbReference type="Proteomes" id="UP000600080">
    <property type="component" value="Unassembled WGS sequence"/>
</dbReference>
<name>A0ABQ2JT43_9ACTN</name>
<protein>
    <submittedName>
        <fullName evidence="2">Uncharacterized protein</fullName>
    </submittedName>
</protein>
<evidence type="ECO:0000313" key="3">
    <source>
        <dbReference type="Proteomes" id="UP000600080"/>
    </source>
</evidence>
<dbReference type="EMBL" id="BMND01000019">
    <property type="protein sequence ID" value="GGN52103.1"/>
    <property type="molecule type" value="Genomic_DNA"/>
</dbReference>
<evidence type="ECO:0000313" key="2">
    <source>
        <dbReference type="EMBL" id="GGN52103.1"/>
    </source>
</evidence>
<keyword evidence="3" id="KW-1185">Reference proteome</keyword>
<dbReference type="RefSeq" id="WP_189100446.1">
    <property type="nucleotide sequence ID" value="NZ_BMND01000019.1"/>
</dbReference>
<feature type="region of interest" description="Disordered" evidence="1">
    <location>
        <begin position="1"/>
        <end position="35"/>
    </location>
</feature>
<proteinExistence type="predicted"/>